<evidence type="ECO:0008006" key="3">
    <source>
        <dbReference type="Google" id="ProtNLM"/>
    </source>
</evidence>
<keyword evidence="2" id="KW-1185">Reference proteome</keyword>
<dbReference type="RefSeq" id="WP_262095429.1">
    <property type="nucleotide sequence ID" value="NZ_JAOEGN010000001.1"/>
</dbReference>
<gene>
    <name evidence="1" type="ORF">N7603_00860</name>
</gene>
<evidence type="ECO:0000313" key="2">
    <source>
        <dbReference type="Proteomes" id="UP001209076"/>
    </source>
</evidence>
<accession>A0ABT2PWW0</accession>
<reference evidence="2" key="1">
    <citation type="submission" date="2023-07" db="EMBL/GenBank/DDBJ databases">
        <title>Novel Mycoplasma species identified in domestic and wild animals.</title>
        <authorList>
            <person name="Volokhov D.V."/>
            <person name="Furtak V.A."/>
            <person name="Zagorodnyaya T.A."/>
        </authorList>
    </citation>
    <scope>NUCLEOTIDE SEQUENCE [LARGE SCALE GENOMIC DNA]</scope>
    <source>
        <strain evidence="2">92-19</strain>
    </source>
</reference>
<evidence type="ECO:0000313" key="1">
    <source>
        <dbReference type="EMBL" id="MCU0104212.1"/>
    </source>
</evidence>
<dbReference type="Proteomes" id="UP001209076">
    <property type="component" value="Unassembled WGS sequence"/>
</dbReference>
<dbReference type="EMBL" id="JAOEGN010000001">
    <property type="protein sequence ID" value="MCU0104212.1"/>
    <property type="molecule type" value="Genomic_DNA"/>
</dbReference>
<proteinExistence type="predicted"/>
<sequence length="284" mass="32853">MKQILRNLLILTAGFFIFLFGQTVGEHIAIRREIRQFVQRGVLDEINSTDTIKYYKVSRETYYPNELIRDPFYNNNYLKPGAAGDIFVTQQSPLVGYPGIHEFVTFFFGGHAALVDENNKIYETIGIPNDDETLLDVIINGGEDTHVIGGVSNYWLNPSFRMEDETDPSYRKFGTYYRNEWVGLRIKGATQLDINNALAYVEDKAERESQYNFLFVLFTKNKYYCTDIVSRAYESIRNESGKQKFVLNRDLIAVTVNDLILSKSTYISYYVTTENNVKHVYYIG</sequence>
<comment type="caution">
    <text evidence="1">The sequence shown here is derived from an EMBL/GenBank/DDBJ whole genome shotgun (WGS) entry which is preliminary data.</text>
</comment>
<name>A0ABT2PWW0_9MOLU</name>
<protein>
    <recommendedName>
        <fullName evidence="3">Permuted papain-like amidase enzyme, YaeF/YiiX, C92 family</fullName>
    </recommendedName>
</protein>
<organism evidence="1 2">
    <name type="scientific">Paracholeplasma vituli</name>
    <dbReference type="NCBI Taxonomy" id="69473"/>
    <lineage>
        <taxon>Bacteria</taxon>
        <taxon>Bacillati</taxon>
        <taxon>Mycoplasmatota</taxon>
        <taxon>Mollicutes</taxon>
        <taxon>Acholeplasmatales</taxon>
        <taxon>Acholeplasmataceae</taxon>
        <taxon>Paracholeplasma</taxon>
    </lineage>
</organism>